<evidence type="ECO:0000313" key="4">
    <source>
        <dbReference type="Proteomes" id="UP000321917"/>
    </source>
</evidence>
<dbReference type="Proteomes" id="UP000321525">
    <property type="component" value="Unassembled WGS sequence"/>
</dbReference>
<dbReference type="InterPro" id="IPR017143">
    <property type="entry name" value="UCP037225"/>
</dbReference>
<dbReference type="AlphaFoldDB" id="A0A5C6QF00"/>
<gene>
    <name evidence="1" type="ORF">ESZ26_12990</name>
    <name evidence="2" type="ORF">ESZ27_08860</name>
</gene>
<dbReference type="EMBL" id="VOLQ01000013">
    <property type="protein sequence ID" value="TWX67576.1"/>
    <property type="molecule type" value="Genomic_DNA"/>
</dbReference>
<dbReference type="Pfam" id="PF14255">
    <property type="entry name" value="Zn_ribbon_21"/>
    <property type="match status" value="1"/>
</dbReference>
<dbReference type="InterPro" id="IPR025990">
    <property type="entry name" value="zinc_ribbon_bacterial"/>
</dbReference>
<comment type="caution">
    <text evidence="2">The sequence shown here is derived from an EMBL/GenBank/DDBJ whole genome shotgun (WGS) entry which is preliminary data.</text>
</comment>
<name>A0A5C6QF00_9GAMM</name>
<keyword evidence="3" id="KW-1185">Reference proteome</keyword>
<dbReference type="OrthoDB" id="9814566at2"/>
<reference evidence="2 4" key="1">
    <citation type="submission" date="2019-07" db="EMBL/GenBank/DDBJ databases">
        <title>Genomes of sea-ice associated Colwellia species.</title>
        <authorList>
            <person name="Bowman J.P."/>
        </authorList>
    </citation>
    <scope>NUCLEOTIDE SEQUENCE [LARGE SCALE GENOMIC DNA]</scope>
    <source>
        <strain evidence="1 3">ACAM 607</strain>
        <strain evidence="2 4">IC036</strain>
    </source>
</reference>
<dbReference type="PIRSF" id="PIRSF037225">
    <property type="entry name" value="UCP037225"/>
    <property type="match status" value="1"/>
</dbReference>
<organism evidence="2 4">
    <name type="scientific">Colwellia hornerae</name>
    <dbReference type="NCBI Taxonomy" id="89402"/>
    <lineage>
        <taxon>Bacteria</taxon>
        <taxon>Pseudomonadati</taxon>
        <taxon>Pseudomonadota</taxon>
        <taxon>Gammaproteobacteria</taxon>
        <taxon>Alteromonadales</taxon>
        <taxon>Colwelliaceae</taxon>
        <taxon>Colwellia</taxon>
    </lineage>
</organism>
<evidence type="ECO:0000313" key="1">
    <source>
        <dbReference type="EMBL" id="TWX57874.1"/>
    </source>
</evidence>
<dbReference type="Proteomes" id="UP000321917">
    <property type="component" value="Unassembled WGS sequence"/>
</dbReference>
<evidence type="ECO:0000313" key="3">
    <source>
        <dbReference type="Proteomes" id="UP000321525"/>
    </source>
</evidence>
<dbReference type="EMBL" id="VOLR01000017">
    <property type="protein sequence ID" value="TWX57874.1"/>
    <property type="molecule type" value="Genomic_DNA"/>
</dbReference>
<dbReference type="RefSeq" id="WP_146799902.1">
    <property type="nucleotide sequence ID" value="NZ_VOLP01000016.1"/>
</dbReference>
<accession>A0A5C6QF00</accession>
<sequence>MSQESSLQATKDKRISCPHCGHHLHLTLDTSAGDQDYYEECPSCCRDIHLNMHIDEYRQKIQLAIDSDDEQVF</sequence>
<evidence type="ECO:0000313" key="2">
    <source>
        <dbReference type="EMBL" id="TWX67576.1"/>
    </source>
</evidence>
<protein>
    <submittedName>
        <fullName evidence="2">CPXCG motif-containing cysteine-rich protein</fullName>
    </submittedName>
</protein>
<proteinExistence type="predicted"/>